<dbReference type="HOGENOM" id="CLU_2841325_0_0_4"/>
<sequence>MAQTPIGAAGAISPSTARSIFLEIGLALAGRPIQVRRNRAPFTHGTPRRRPARGPTARTASPAPV</sequence>
<dbReference type="AlphaFoldDB" id="A2RZL3"/>
<feature type="compositionally biased region" description="Low complexity" evidence="1">
    <location>
        <begin position="53"/>
        <end position="65"/>
    </location>
</feature>
<evidence type="ECO:0000256" key="1">
    <source>
        <dbReference type="SAM" id="MobiDB-lite"/>
    </source>
</evidence>
<evidence type="ECO:0000313" key="2">
    <source>
        <dbReference type="EMBL" id="ABM99483.2"/>
    </source>
</evidence>
<feature type="region of interest" description="Disordered" evidence="1">
    <location>
        <begin position="36"/>
        <end position="65"/>
    </location>
</feature>
<name>A2RZL3_BURM9</name>
<organism evidence="2 3">
    <name type="scientific">Burkholderia mallei (strain NCTC 10229)</name>
    <dbReference type="NCBI Taxonomy" id="412022"/>
    <lineage>
        <taxon>Bacteria</taxon>
        <taxon>Pseudomonadati</taxon>
        <taxon>Pseudomonadota</taxon>
        <taxon>Betaproteobacteria</taxon>
        <taxon>Burkholderiales</taxon>
        <taxon>Burkholderiaceae</taxon>
        <taxon>Burkholderia</taxon>
        <taxon>pseudomallei group</taxon>
    </lineage>
</organism>
<dbReference type="Proteomes" id="UP000002283">
    <property type="component" value="Chromosome II"/>
</dbReference>
<dbReference type="KEGG" id="bml:BMA10229_1330"/>
<evidence type="ECO:0000313" key="3">
    <source>
        <dbReference type="Proteomes" id="UP000002283"/>
    </source>
</evidence>
<protein>
    <submittedName>
        <fullName evidence="2">Uncharacterized protein</fullName>
    </submittedName>
</protein>
<reference evidence="2 3" key="1">
    <citation type="submission" date="2007-01" db="EMBL/GenBank/DDBJ databases">
        <authorList>
            <person name="DeShazer D."/>
            <person name="Woods D.E."/>
            <person name="Nierman W.C."/>
        </authorList>
    </citation>
    <scope>NUCLEOTIDE SEQUENCE [LARGE SCALE GENOMIC DNA]</scope>
    <source>
        <strain evidence="2 3">NCTC 10229</strain>
    </source>
</reference>
<proteinExistence type="predicted"/>
<gene>
    <name evidence="2" type="ordered locus">BMA10229_1330</name>
</gene>
<dbReference type="EMBL" id="CP000545">
    <property type="protein sequence ID" value="ABM99483.2"/>
    <property type="molecule type" value="Genomic_DNA"/>
</dbReference>
<accession>A2RZL3</accession>